<keyword evidence="2" id="KW-0902">Two-component regulatory system</keyword>
<evidence type="ECO:0000256" key="5">
    <source>
        <dbReference type="ARBA" id="ARBA00023163"/>
    </source>
</evidence>
<dbReference type="SUPFAM" id="SSF52172">
    <property type="entry name" value="CheY-like"/>
    <property type="match status" value="1"/>
</dbReference>
<dbReference type="InterPro" id="IPR012318">
    <property type="entry name" value="HTH_CRP"/>
</dbReference>
<dbReference type="CDD" id="cd17574">
    <property type="entry name" value="REC_OmpR"/>
    <property type="match status" value="1"/>
</dbReference>
<dbReference type="RefSeq" id="WP_182959496.1">
    <property type="nucleotide sequence ID" value="NZ_WNXC01000006.1"/>
</dbReference>
<dbReference type="PROSITE" id="PS51063">
    <property type="entry name" value="HTH_CRP_2"/>
    <property type="match status" value="1"/>
</dbReference>
<dbReference type="SMART" id="SM00419">
    <property type="entry name" value="HTH_CRP"/>
    <property type="match status" value="1"/>
</dbReference>
<dbReference type="Pfam" id="PF00027">
    <property type="entry name" value="cNMP_binding"/>
    <property type="match status" value="1"/>
</dbReference>
<dbReference type="PANTHER" id="PTHR48111">
    <property type="entry name" value="REGULATOR OF RPOS"/>
    <property type="match status" value="1"/>
</dbReference>
<sequence length="352" mass="40062">MKKTLILIIEDNDDIRESTAEILELANYEVLQAINGRTGVDLAISHLPDVILCDIMMPELDGYGVLYLLHKNEQTATIPFIFLTAKAERLDMRKGMEMGADDYLTKPFDDVELLNAIESRLSKRDKQQIFYSQSLEKLSVLFSNTSGLQELEKIIAARKVRAIKKKQVVYYESDNVSGVYLVMNGKVKTFKLSEDGRELLTGMYGPEDYFGITSLLLNAPYKETAEALEDSTVCMLPKDLMDDLLSRYPDVARQFIQLISNNLQDKEEQLLQLAYHSVRKRMAEVLARLCKQEEQGLEMILRVSRDNLAAMAGMATETVSRILSDFKDEGIIERKGSQIIVLDQMKLQHMKN</sequence>
<dbReference type="SMART" id="SM00100">
    <property type="entry name" value="cNMP"/>
    <property type="match status" value="1"/>
</dbReference>
<dbReference type="InterPro" id="IPR000595">
    <property type="entry name" value="cNMP-bd_dom"/>
</dbReference>
<feature type="domain" description="HTH crp-type" evidence="9">
    <location>
        <begin position="276"/>
        <end position="345"/>
    </location>
</feature>
<evidence type="ECO:0000256" key="1">
    <source>
        <dbReference type="ARBA" id="ARBA00022553"/>
    </source>
</evidence>
<dbReference type="InterPro" id="IPR018490">
    <property type="entry name" value="cNMP-bd_dom_sf"/>
</dbReference>
<feature type="domain" description="Cyclic nucleotide-binding" evidence="7">
    <location>
        <begin position="149"/>
        <end position="262"/>
    </location>
</feature>
<dbReference type="InterPro" id="IPR001789">
    <property type="entry name" value="Sig_transdc_resp-reg_receiver"/>
</dbReference>
<keyword evidence="11" id="KW-1185">Reference proteome</keyword>
<comment type="caution">
    <text evidence="10">The sequence shown here is derived from an EMBL/GenBank/DDBJ whole genome shotgun (WGS) entry which is preliminary data.</text>
</comment>
<dbReference type="Gene3D" id="1.10.10.10">
    <property type="entry name" value="Winged helix-like DNA-binding domain superfamily/Winged helix DNA-binding domain"/>
    <property type="match status" value="1"/>
</dbReference>
<feature type="domain" description="Response regulatory" evidence="8">
    <location>
        <begin position="5"/>
        <end position="121"/>
    </location>
</feature>
<organism evidence="10 11">
    <name type="scientific">Pedobacter gandavensis</name>
    <dbReference type="NCBI Taxonomy" id="2679963"/>
    <lineage>
        <taxon>Bacteria</taxon>
        <taxon>Pseudomonadati</taxon>
        <taxon>Bacteroidota</taxon>
        <taxon>Sphingobacteriia</taxon>
        <taxon>Sphingobacteriales</taxon>
        <taxon>Sphingobacteriaceae</taxon>
        <taxon>Pedobacter</taxon>
    </lineage>
</organism>
<dbReference type="CDD" id="cd00092">
    <property type="entry name" value="HTH_CRP"/>
    <property type="match status" value="1"/>
</dbReference>
<dbReference type="InterPro" id="IPR039420">
    <property type="entry name" value="WalR-like"/>
</dbReference>
<dbReference type="Proteomes" id="UP000636110">
    <property type="component" value="Unassembled WGS sequence"/>
</dbReference>
<dbReference type="PRINTS" id="PR00034">
    <property type="entry name" value="HTHCRP"/>
</dbReference>
<dbReference type="SMART" id="SM00448">
    <property type="entry name" value="REC"/>
    <property type="match status" value="1"/>
</dbReference>
<evidence type="ECO:0000256" key="4">
    <source>
        <dbReference type="ARBA" id="ARBA00023125"/>
    </source>
</evidence>
<dbReference type="EMBL" id="WNXC01000006">
    <property type="protein sequence ID" value="MBB2150483.1"/>
    <property type="molecule type" value="Genomic_DNA"/>
</dbReference>
<evidence type="ECO:0000259" key="9">
    <source>
        <dbReference type="PROSITE" id="PS51063"/>
    </source>
</evidence>
<name>A0ABR6EYX9_9SPHI</name>
<dbReference type="InterPro" id="IPR036390">
    <property type="entry name" value="WH_DNA-bd_sf"/>
</dbReference>
<dbReference type="PROSITE" id="PS50042">
    <property type="entry name" value="CNMP_BINDING_3"/>
    <property type="match status" value="1"/>
</dbReference>
<dbReference type="SUPFAM" id="SSF46785">
    <property type="entry name" value="Winged helix' DNA-binding domain"/>
    <property type="match status" value="1"/>
</dbReference>
<dbReference type="PANTHER" id="PTHR48111:SF4">
    <property type="entry name" value="DNA-BINDING DUAL TRANSCRIPTIONAL REGULATOR OMPR"/>
    <property type="match status" value="1"/>
</dbReference>
<protein>
    <submittedName>
        <fullName evidence="10">Response regulator</fullName>
    </submittedName>
</protein>
<evidence type="ECO:0000256" key="6">
    <source>
        <dbReference type="PROSITE-ProRule" id="PRU00169"/>
    </source>
</evidence>
<accession>A0ABR6EYX9</accession>
<reference evidence="10 11" key="1">
    <citation type="submission" date="2019-11" db="EMBL/GenBank/DDBJ databases">
        <title>Description of Pedobacter sp. LMG 31462T.</title>
        <authorList>
            <person name="Carlier A."/>
            <person name="Qi S."/>
            <person name="Vandamme P."/>
        </authorList>
    </citation>
    <scope>NUCLEOTIDE SEQUENCE [LARGE SCALE GENOMIC DNA]</scope>
    <source>
        <strain evidence="10 11">LMG 31462</strain>
    </source>
</reference>
<keyword evidence="5" id="KW-0804">Transcription</keyword>
<dbReference type="Pfam" id="PF00072">
    <property type="entry name" value="Response_reg"/>
    <property type="match status" value="1"/>
</dbReference>
<dbReference type="SUPFAM" id="SSF51206">
    <property type="entry name" value="cAMP-binding domain-like"/>
    <property type="match status" value="1"/>
</dbReference>
<feature type="modified residue" description="4-aspartylphosphate" evidence="6">
    <location>
        <position position="54"/>
    </location>
</feature>
<dbReference type="Gene3D" id="2.60.120.10">
    <property type="entry name" value="Jelly Rolls"/>
    <property type="match status" value="1"/>
</dbReference>
<keyword evidence="3" id="KW-0805">Transcription regulation</keyword>
<dbReference type="CDD" id="cd00038">
    <property type="entry name" value="CAP_ED"/>
    <property type="match status" value="1"/>
</dbReference>
<dbReference type="PROSITE" id="PS50110">
    <property type="entry name" value="RESPONSE_REGULATORY"/>
    <property type="match status" value="1"/>
</dbReference>
<evidence type="ECO:0000256" key="3">
    <source>
        <dbReference type="ARBA" id="ARBA00023015"/>
    </source>
</evidence>
<evidence type="ECO:0000256" key="2">
    <source>
        <dbReference type="ARBA" id="ARBA00023012"/>
    </source>
</evidence>
<evidence type="ECO:0000259" key="8">
    <source>
        <dbReference type="PROSITE" id="PS50110"/>
    </source>
</evidence>
<dbReference type="Gene3D" id="3.40.50.2300">
    <property type="match status" value="1"/>
</dbReference>
<evidence type="ECO:0000259" key="7">
    <source>
        <dbReference type="PROSITE" id="PS50042"/>
    </source>
</evidence>
<evidence type="ECO:0000313" key="11">
    <source>
        <dbReference type="Proteomes" id="UP000636110"/>
    </source>
</evidence>
<dbReference type="InterPro" id="IPR036388">
    <property type="entry name" value="WH-like_DNA-bd_sf"/>
</dbReference>
<keyword evidence="4" id="KW-0238">DNA-binding</keyword>
<dbReference type="InterPro" id="IPR011006">
    <property type="entry name" value="CheY-like_superfamily"/>
</dbReference>
<dbReference type="Pfam" id="PF13545">
    <property type="entry name" value="HTH_Crp_2"/>
    <property type="match status" value="1"/>
</dbReference>
<gene>
    <name evidence="10" type="ORF">GM920_16415</name>
</gene>
<proteinExistence type="predicted"/>
<evidence type="ECO:0000313" key="10">
    <source>
        <dbReference type="EMBL" id="MBB2150483.1"/>
    </source>
</evidence>
<keyword evidence="1 6" id="KW-0597">Phosphoprotein</keyword>
<dbReference type="InterPro" id="IPR014710">
    <property type="entry name" value="RmlC-like_jellyroll"/>
</dbReference>